<dbReference type="Pfam" id="PF00361">
    <property type="entry name" value="Proton_antipo_M"/>
    <property type="match status" value="1"/>
</dbReference>
<dbReference type="PRINTS" id="PR01434">
    <property type="entry name" value="NADHDHGNASE5"/>
</dbReference>
<comment type="function">
    <text evidence="16">Core subunit of the mitochondrial membrane respiratory chain NADH dehydrogenase (Complex I) which catalyzes electron transfer from NADH through the respiratory chain, using ubiquinone as an electron acceptor. Essential for the catalytic activity and assembly of complex I.</text>
</comment>
<feature type="transmembrane region" description="Helical" evidence="16">
    <location>
        <begin position="279"/>
        <end position="300"/>
    </location>
</feature>
<evidence type="ECO:0000256" key="3">
    <source>
        <dbReference type="ARBA" id="ARBA00021096"/>
    </source>
</evidence>
<feature type="transmembrane region" description="Helical" evidence="16">
    <location>
        <begin position="594"/>
        <end position="611"/>
    </location>
</feature>
<evidence type="ECO:0000259" key="19">
    <source>
        <dbReference type="Pfam" id="PF06455"/>
    </source>
</evidence>
<evidence type="ECO:0000256" key="1">
    <source>
        <dbReference type="ARBA" id="ARBA00004448"/>
    </source>
</evidence>
<dbReference type="GO" id="GO:0005743">
    <property type="term" value="C:mitochondrial inner membrane"/>
    <property type="evidence" value="ECO:0007669"/>
    <property type="project" value="UniProtKB-SubCell"/>
</dbReference>
<feature type="domain" description="NADH:quinone oxidoreductase/Mrp antiporter transmembrane" evidence="17">
    <location>
        <begin position="139"/>
        <end position="422"/>
    </location>
</feature>
<evidence type="ECO:0000259" key="18">
    <source>
        <dbReference type="Pfam" id="PF00662"/>
    </source>
</evidence>
<feature type="transmembrane region" description="Helical" evidence="16">
    <location>
        <begin position="374"/>
        <end position="393"/>
    </location>
</feature>
<dbReference type="PANTHER" id="PTHR42829">
    <property type="entry name" value="NADH-UBIQUINONE OXIDOREDUCTASE CHAIN 5"/>
    <property type="match status" value="1"/>
</dbReference>
<feature type="transmembrane region" description="Helical" evidence="16">
    <location>
        <begin position="177"/>
        <end position="195"/>
    </location>
</feature>
<dbReference type="InterPro" id="IPR001516">
    <property type="entry name" value="Proton_antipo_N"/>
</dbReference>
<feature type="transmembrane region" description="Helical" evidence="16">
    <location>
        <begin position="463"/>
        <end position="479"/>
    </location>
</feature>
<dbReference type="InterPro" id="IPR010934">
    <property type="entry name" value="NADH_DH_su5_C"/>
</dbReference>
<dbReference type="Pfam" id="PF00662">
    <property type="entry name" value="Proton_antipo_N"/>
    <property type="match status" value="1"/>
</dbReference>
<keyword evidence="9" id="KW-0249">Electron transport</keyword>
<evidence type="ECO:0000256" key="7">
    <source>
        <dbReference type="ARBA" id="ARBA00022792"/>
    </source>
</evidence>
<evidence type="ECO:0000259" key="17">
    <source>
        <dbReference type="Pfam" id="PF00361"/>
    </source>
</evidence>
<evidence type="ECO:0000256" key="10">
    <source>
        <dbReference type="ARBA" id="ARBA00022989"/>
    </source>
</evidence>
<keyword evidence="6 16" id="KW-0812">Transmembrane</keyword>
<dbReference type="PANTHER" id="PTHR42829:SF2">
    <property type="entry name" value="NADH-UBIQUINONE OXIDOREDUCTASE CHAIN 5"/>
    <property type="match status" value="1"/>
</dbReference>
<keyword evidence="8" id="KW-1278">Translocase</keyword>
<protein>
    <recommendedName>
        <fullName evidence="3 16">NADH-ubiquinone oxidoreductase chain 5</fullName>
        <ecNumber evidence="2 16">7.1.1.2</ecNumber>
    </recommendedName>
</protein>
<evidence type="ECO:0000256" key="14">
    <source>
        <dbReference type="ARBA" id="ARBA00023136"/>
    </source>
</evidence>
<evidence type="ECO:0000313" key="20">
    <source>
        <dbReference type="EMBL" id="AGX84972.1"/>
    </source>
</evidence>
<feature type="transmembrane region" description="Helical" evidence="16">
    <location>
        <begin position="89"/>
        <end position="110"/>
    </location>
</feature>
<feature type="transmembrane region" description="Helical" evidence="16">
    <location>
        <begin position="145"/>
        <end position="165"/>
    </location>
</feature>
<feature type="transmembrane region" description="Helical" evidence="16">
    <location>
        <begin position="47"/>
        <end position="69"/>
    </location>
</feature>
<feature type="transmembrane region" description="Helical" evidence="16">
    <location>
        <begin position="331"/>
        <end position="353"/>
    </location>
</feature>
<accession>A0A067Y8C3</accession>
<keyword evidence="7" id="KW-0999">Mitochondrion inner membrane</keyword>
<evidence type="ECO:0000256" key="2">
    <source>
        <dbReference type="ARBA" id="ARBA00012944"/>
    </source>
</evidence>
<gene>
    <name evidence="20" type="primary">ND5</name>
</gene>
<comment type="similarity">
    <text evidence="16">Belongs to the complex I subunit 5 family.</text>
</comment>
<feature type="transmembrane region" description="Helical" evidence="16">
    <location>
        <begin position="491"/>
        <end position="511"/>
    </location>
</feature>
<comment type="subcellular location">
    <subcellularLocation>
        <location evidence="1">Mitochondrion inner membrane</location>
        <topology evidence="1">Multi-pass membrane protein</topology>
    </subcellularLocation>
</comment>
<evidence type="ECO:0000256" key="6">
    <source>
        <dbReference type="ARBA" id="ARBA00022692"/>
    </source>
</evidence>
<keyword evidence="12 16" id="KW-0830">Ubiquinone</keyword>
<dbReference type="EC" id="7.1.1.2" evidence="2 16"/>
<dbReference type="InterPro" id="IPR001750">
    <property type="entry name" value="ND/Mrp_TM"/>
</dbReference>
<dbReference type="AlphaFoldDB" id="A0A067Y8C3"/>
<dbReference type="GO" id="GO:0003954">
    <property type="term" value="F:NADH dehydrogenase activity"/>
    <property type="evidence" value="ECO:0007669"/>
    <property type="project" value="TreeGrafter"/>
</dbReference>
<dbReference type="GO" id="GO:0015990">
    <property type="term" value="P:electron transport coupled proton transport"/>
    <property type="evidence" value="ECO:0007669"/>
    <property type="project" value="TreeGrafter"/>
</dbReference>
<evidence type="ECO:0000256" key="4">
    <source>
        <dbReference type="ARBA" id="ARBA00022448"/>
    </source>
</evidence>
<evidence type="ECO:0000256" key="11">
    <source>
        <dbReference type="ARBA" id="ARBA00023027"/>
    </source>
</evidence>
<feature type="transmembrane region" description="Helical" evidence="16">
    <location>
        <begin position="122"/>
        <end position="139"/>
    </location>
</feature>
<keyword evidence="4 16" id="KW-0813">Transport</keyword>
<dbReference type="NCBIfam" id="TIGR01974">
    <property type="entry name" value="NDH_I_L"/>
    <property type="match status" value="1"/>
</dbReference>
<keyword evidence="5" id="KW-0679">Respiratory chain</keyword>
<reference evidence="20" key="1">
    <citation type="journal article" date="2014" name="Mitochondrial DNA">
        <title>The complete mitochondrial genome of Liobagrus marginatus (Teleostei, Siluriformes: Amblycipitidae).</title>
        <authorList>
            <person name="Li H."/>
            <person name="Huang Y."/>
            <person name="Li Q."/>
            <person name="Chen Y."/>
            <person name="Liu Y."/>
            <person name="Liu G."/>
        </authorList>
    </citation>
    <scope>NUCLEOTIDE SEQUENCE</scope>
</reference>
<organism evidence="20">
    <name type="scientific">Ammodytes personatus</name>
    <name type="common">Pacific sandeel</name>
    <dbReference type="NCBI Taxonomy" id="215382"/>
    <lineage>
        <taxon>Eukaryota</taxon>
        <taxon>Metazoa</taxon>
        <taxon>Chordata</taxon>
        <taxon>Craniata</taxon>
        <taxon>Vertebrata</taxon>
        <taxon>Euteleostomi</taxon>
        <taxon>Actinopterygii</taxon>
        <taxon>Neopterygii</taxon>
        <taxon>Teleostei</taxon>
        <taxon>Neoteleostei</taxon>
        <taxon>Acanthomorphata</taxon>
        <taxon>Eupercaria</taxon>
        <taxon>Uranoscopiformes</taxon>
        <taxon>Ammodytidae</taxon>
        <taxon>Ammodytes</taxon>
    </lineage>
</organism>
<feature type="transmembrane region" description="Helical" evidence="16">
    <location>
        <begin position="247"/>
        <end position="267"/>
    </location>
</feature>
<dbReference type="InterPro" id="IPR018393">
    <property type="entry name" value="NADHpl_OxRdtase_5_subgr"/>
</dbReference>
<sequence>MHPTSLMMTSSLIIIFTLLIYPVLTTLSPEPRDPNWAVSQVKTAVKLAFFVSLLPLCLFLNEGAETIITNWNWMNTGTFDVNISFKFDHYSLIFTPIALYVTWSILEFASWYMHADPQMNRFFKYLLVFLIAMVILVTANNLFQIFIGWEGVGIMSFLLIGWWYGRADANTAALQAVVYNRVGDIGLIFAMAWMAMNLNSWEMQQMFATAQDFDLTFPLLGLIVAATGKSAQFGLHPWLPSAMEGPTPVSALLHSSTMVVAGIFLLIRMSPLMETNQTALTTCLCLGALTTLFTATCALTQNDIKKIVAFSTSSQLGLMMVTIGLNQPQLAFLHICTHAFFKAMLFLCSGSIIHSLNDEQDIRKMGGMQHLTPFTSTCLTIGSLALTGTPFLAGFFSKDAIIEALNTSHLNAWALVLTLLATSFTAIYSLRVVYFVSMGHPRFNSLSPINENNPAVINPIKRLAWGSIVAGLLITSNIVPMKTPIMSMPPLLKLAALIVTILGLLTALELASLTSKQFKPTPQLNLHHFSNMLGFFPMIVHRFTPKLNLALGQTIATQMIDQAWLEKTGPKALISSNLPLVTTTSNIQQGMIKTYLALFLLTLTLATLASLY</sequence>
<evidence type="ECO:0000256" key="13">
    <source>
        <dbReference type="ARBA" id="ARBA00023128"/>
    </source>
</evidence>
<dbReference type="GO" id="GO:0008137">
    <property type="term" value="F:NADH dehydrogenase (ubiquinone) activity"/>
    <property type="evidence" value="ECO:0007669"/>
    <property type="project" value="UniProtKB-EC"/>
</dbReference>
<evidence type="ECO:0000256" key="5">
    <source>
        <dbReference type="ARBA" id="ARBA00022660"/>
    </source>
</evidence>
<evidence type="ECO:0000256" key="12">
    <source>
        <dbReference type="ARBA" id="ARBA00023075"/>
    </source>
</evidence>
<keyword evidence="10 16" id="KW-1133">Transmembrane helix</keyword>
<dbReference type="InterPro" id="IPR003945">
    <property type="entry name" value="NU5C-like"/>
</dbReference>
<evidence type="ECO:0000256" key="9">
    <source>
        <dbReference type="ARBA" id="ARBA00022982"/>
    </source>
</evidence>
<geneLocation type="mitochondrion" evidence="20"/>
<feature type="transmembrane region" description="Helical" evidence="16">
    <location>
        <begin position="6"/>
        <end position="27"/>
    </location>
</feature>
<proteinExistence type="inferred from homology"/>
<feature type="domain" description="NADH-Ubiquinone oxidoreductase (complex I) chain 5 N-terminal" evidence="18">
    <location>
        <begin position="73"/>
        <end position="123"/>
    </location>
</feature>
<comment type="catalytic activity">
    <reaction evidence="15 16">
        <text>a ubiquinone + NADH + 5 H(+)(in) = a ubiquinol + NAD(+) + 4 H(+)(out)</text>
        <dbReference type="Rhea" id="RHEA:29091"/>
        <dbReference type="Rhea" id="RHEA-COMP:9565"/>
        <dbReference type="Rhea" id="RHEA-COMP:9566"/>
        <dbReference type="ChEBI" id="CHEBI:15378"/>
        <dbReference type="ChEBI" id="CHEBI:16389"/>
        <dbReference type="ChEBI" id="CHEBI:17976"/>
        <dbReference type="ChEBI" id="CHEBI:57540"/>
        <dbReference type="ChEBI" id="CHEBI:57945"/>
        <dbReference type="EC" id="7.1.1.2"/>
    </reaction>
</comment>
<dbReference type="EMBL" id="KF672362">
    <property type="protein sequence ID" value="AGX84972.1"/>
    <property type="molecule type" value="Genomic_DNA"/>
</dbReference>
<dbReference type="Pfam" id="PF06455">
    <property type="entry name" value="NADH5_C"/>
    <property type="match status" value="1"/>
</dbReference>
<evidence type="ECO:0000256" key="8">
    <source>
        <dbReference type="ARBA" id="ARBA00022967"/>
    </source>
</evidence>
<dbReference type="GO" id="GO:0042773">
    <property type="term" value="P:ATP synthesis coupled electron transport"/>
    <property type="evidence" value="ECO:0007669"/>
    <property type="project" value="InterPro"/>
</dbReference>
<keyword evidence="11 16" id="KW-0520">NAD</keyword>
<evidence type="ECO:0000256" key="15">
    <source>
        <dbReference type="ARBA" id="ARBA00049551"/>
    </source>
</evidence>
<name>A0A067Y8C3_9TELE</name>
<feature type="transmembrane region" description="Helical" evidence="16">
    <location>
        <begin position="413"/>
        <end position="436"/>
    </location>
</feature>
<keyword evidence="13 16" id="KW-0496">Mitochondrion</keyword>
<evidence type="ECO:0000256" key="16">
    <source>
        <dbReference type="RuleBase" id="RU003404"/>
    </source>
</evidence>
<keyword evidence="14 16" id="KW-0472">Membrane</keyword>
<feature type="domain" description="NADH dehydrogenase subunit 5 C-terminal" evidence="19">
    <location>
        <begin position="428"/>
        <end position="608"/>
    </location>
</feature>